<dbReference type="EMBL" id="SNRY01001226">
    <property type="protein sequence ID" value="KAA6332553.1"/>
    <property type="molecule type" value="Genomic_DNA"/>
</dbReference>
<keyword evidence="2" id="KW-0548">Nucleotidyltransferase</keyword>
<keyword evidence="3" id="KW-0235">DNA replication</keyword>
<dbReference type="AlphaFoldDB" id="A0A5J4RHS3"/>
<sequence length="339" mass="39279">MAKQELTFEDILTELKEKQYRSIYYLMGEEPYYIDLITGYISENILSETEKEFNLTILYGTDIDTTKIINMAKRYPMMSQYQIVIIKEAQEIDDIDKLSYYLQKPQKSTILVICHKHGVLDRRKRLAIEIEKAGILFESKKIKETQLPLFIISYLKQKNTDIDTKAVAMLADFVGSDLSRLTGELDKLIITLPTGNNRITPEQVEKNVGISKDYNNFELRSALLGKDILKAYKIIKYFEENPKSNPIQVTLSLLFNFFSNLMLAYYASDKSDKEIATMLNLKTTWQARDYIIAMKKYSGVKTMQIIHDIRYADAKSKGVTNYSISDGDILRELVFRILH</sequence>
<evidence type="ECO:0000256" key="2">
    <source>
        <dbReference type="ARBA" id="ARBA00022695"/>
    </source>
</evidence>
<dbReference type="InterPro" id="IPR005790">
    <property type="entry name" value="DNA_polIII_delta"/>
</dbReference>
<keyword evidence="4" id="KW-0239">DNA-directed DNA polymerase</keyword>
<dbReference type="PANTHER" id="PTHR34388">
    <property type="entry name" value="DNA POLYMERASE III SUBUNIT DELTA"/>
    <property type="match status" value="1"/>
</dbReference>
<protein>
    <submittedName>
        <fullName evidence="6">DNA polymerase III subunit delta</fullName>
    </submittedName>
</protein>
<dbReference type="GO" id="GO:0003677">
    <property type="term" value="F:DNA binding"/>
    <property type="evidence" value="ECO:0007669"/>
    <property type="project" value="InterPro"/>
</dbReference>
<gene>
    <name evidence="6" type="ORF">EZS27_018953</name>
</gene>
<evidence type="ECO:0000256" key="4">
    <source>
        <dbReference type="ARBA" id="ARBA00022932"/>
    </source>
</evidence>
<accession>A0A5J4RHS3</accession>
<dbReference type="Gene3D" id="3.40.50.300">
    <property type="entry name" value="P-loop containing nucleotide triphosphate hydrolases"/>
    <property type="match status" value="1"/>
</dbReference>
<dbReference type="InterPro" id="IPR010372">
    <property type="entry name" value="DNA_pol3_delta_N"/>
</dbReference>
<dbReference type="PANTHER" id="PTHR34388:SF1">
    <property type="entry name" value="DNA POLYMERASE III SUBUNIT DELTA"/>
    <property type="match status" value="1"/>
</dbReference>
<comment type="caution">
    <text evidence="6">The sequence shown here is derived from an EMBL/GenBank/DDBJ whole genome shotgun (WGS) entry which is preliminary data.</text>
</comment>
<evidence type="ECO:0000256" key="3">
    <source>
        <dbReference type="ARBA" id="ARBA00022705"/>
    </source>
</evidence>
<keyword evidence="1" id="KW-0808">Transferase</keyword>
<dbReference type="GO" id="GO:0006261">
    <property type="term" value="P:DNA-templated DNA replication"/>
    <property type="evidence" value="ECO:0007669"/>
    <property type="project" value="TreeGrafter"/>
</dbReference>
<dbReference type="Gene3D" id="1.20.272.10">
    <property type="match status" value="1"/>
</dbReference>
<dbReference type="GO" id="GO:0003887">
    <property type="term" value="F:DNA-directed DNA polymerase activity"/>
    <property type="evidence" value="ECO:0007669"/>
    <property type="project" value="UniProtKB-KW"/>
</dbReference>
<reference evidence="6" key="1">
    <citation type="submission" date="2019-03" db="EMBL/GenBank/DDBJ databases">
        <title>Single cell metagenomics reveals metabolic interactions within the superorganism composed of flagellate Streblomastix strix and complex community of Bacteroidetes bacteria on its surface.</title>
        <authorList>
            <person name="Treitli S.C."/>
            <person name="Kolisko M."/>
            <person name="Husnik F."/>
            <person name="Keeling P."/>
            <person name="Hampl V."/>
        </authorList>
    </citation>
    <scope>NUCLEOTIDE SEQUENCE</scope>
    <source>
        <strain evidence="6">STM</strain>
    </source>
</reference>
<organism evidence="6">
    <name type="scientific">termite gut metagenome</name>
    <dbReference type="NCBI Taxonomy" id="433724"/>
    <lineage>
        <taxon>unclassified sequences</taxon>
        <taxon>metagenomes</taxon>
        <taxon>organismal metagenomes</taxon>
    </lineage>
</organism>
<evidence type="ECO:0000259" key="5">
    <source>
        <dbReference type="Pfam" id="PF06144"/>
    </source>
</evidence>
<dbReference type="SUPFAM" id="SSF52540">
    <property type="entry name" value="P-loop containing nucleoside triphosphate hydrolases"/>
    <property type="match status" value="1"/>
</dbReference>
<dbReference type="GO" id="GO:0009360">
    <property type="term" value="C:DNA polymerase III complex"/>
    <property type="evidence" value="ECO:0007669"/>
    <property type="project" value="InterPro"/>
</dbReference>
<dbReference type="Pfam" id="PF06144">
    <property type="entry name" value="DNA_pol3_delta"/>
    <property type="match status" value="1"/>
</dbReference>
<evidence type="ECO:0000256" key="1">
    <source>
        <dbReference type="ARBA" id="ARBA00022679"/>
    </source>
</evidence>
<name>A0A5J4RHS3_9ZZZZ</name>
<proteinExistence type="predicted"/>
<feature type="domain" description="DNA polymerase III delta N-terminal" evidence="5">
    <location>
        <begin position="24"/>
        <end position="138"/>
    </location>
</feature>
<dbReference type="NCBIfam" id="TIGR01128">
    <property type="entry name" value="holA"/>
    <property type="match status" value="1"/>
</dbReference>
<dbReference type="InterPro" id="IPR027417">
    <property type="entry name" value="P-loop_NTPase"/>
</dbReference>
<evidence type="ECO:0000313" key="6">
    <source>
        <dbReference type="EMBL" id="KAA6332553.1"/>
    </source>
</evidence>
<dbReference type="Gene3D" id="1.10.8.60">
    <property type="match status" value="1"/>
</dbReference>